<dbReference type="Pfam" id="PF08567">
    <property type="entry name" value="PH_TFIIH"/>
    <property type="match status" value="1"/>
</dbReference>
<dbReference type="InterPro" id="IPR027079">
    <property type="entry name" value="Tfb1/GTF2H1"/>
</dbReference>
<gene>
    <name evidence="9" type="primary">B8B20.390</name>
    <name evidence="9" type="ORF">BM221_000920</name>
</gene>
<dbReference type="InterPro" id="IPR005607">
    <property type="entry name" value="BSD_dom"/>
</dbReference>
<keyword evidence="6" id="KW-0539">Nucleus</keyword>
<feature type="region of interest" description="Disordered" evidence="7">
    <location>
        <begin position="123"/>
        <end position="149"/>
    </location>
</feature>
<dbReference type="GO" id="GO:0000439">
    <property type="term" value="C:transcription factor TFIIH core complex"/>
    <property type="evidence" value="ECO:0007669"/>
    <property type="project" value="InterPro"/>
</dbReference>
<evidence type="ECO:0000256" key="1">
    <source>
        <dbReference type="ARBA" id="ARBA00004123"/>
    </source>
</evidence>
<evidence type="ECO:0000256" key="2">
    <source>
        <dbReference type="ARBA" id="ARBA00009448"/>
    </source>
</evidence>
<dbReference type="Gene3D" id="2.30.29.30">
    <property type="entry name" value="Pleckstrin-homology domain (PH domain)/Phosphotyrosine-binding domain (PTB)"/>
    <property type="match status" value="1"/>
</dbReference>
<feature type="domain" description="BSD" evidence="8">
    <location>
        <begin position="248"/>
        <end position="299"/>
    </location>
</feature>
<proteinExistence type="inferred from homology"/>
<evidence type="ECO:0000256" key="3">
    <source>
        <dbReference type="ARBA" id="ARBA00022737"/>
    </source>
</evidence>
<evidence type="ECO:0000313" key="10">
    <source>
        <dbReference type="Proteomes" id="UP000235728"/>
    </source>
</evidence>
<dbReference type="AlphaFoldDB" id="A0A2N6P1V7"/>
<dbReference type="GO" id="GO:0006289">
    <property type="term" value="P:nucleotide-excision repair"/>
    <property type="evidence" value="ECO:0007669"/>
    <property type="project" value="InterPro"/>
</dbReference>
<dbReference type="EMBL" id="MRVG01000001">
    <property type="protein sequence ID" value="PMB73497.1"/>
    <property type="molecule type" value="Genomic_DNA"/>
</dbReference>
<sequence>MATTPAGRTLYRKKDGILTITPDLQTVTWTPNSGGPPTVSLPVPKITSKSLQNFPSSTYMLADQRCADLQQTPDGAPKVMLKIFEQSSKGGDAITYLFHFNTDEAKKEATSFKDVLSRLLSEARSVDPSVPRPADLSTPQGASGAGGSASATMAFASSVNTHQSSARWFDDQQLKADIELQRSLMKKDLGLNETYMDALSTKPESISVAAFNSQFWSTRINLLRAHAIESNQKKGPYNVLSTVKPRTVDGEMKLNISVEQVQMIFAQHPLVKRIYNENVPKLSEADFWSRFFLSRLSKTLRGERGTENDTTDAIFDQYDINENLQHVQSKIMSQQVPHIIDIEANEENQGGFKSGNAKDVEMRPRADIPIVKTLNSLSEKIMANVAPSDTPNDARAEYYRDLALRDLRGDAQEHRIMLSVKEQNKFFAKHDSSPSSNIKDFSKQNPATVLLKMQGVFKREAIDATTGMDLQAAINFDDGSDSEEDEPPKKKQSSSRRAIIGAEKDVLNGILQQRSQKYGHASDAKTPMGLPSIIVERCTLTHATTVEFLHQFWDAFLSGDPDRAGELQYLAESLKRSTSRIQVVADNAAADRDETIRRTKQEIRDHFEKTGKKIRWKSDMVGGGRDAVIMMMQPTLNALAKAQADYARALAAEGVQISTEA</sequence>
<comment type="similarity">
    <text evidence="2">Belongs to the TFB1 family.</text>
</comment>
<keyword evidence="4" id="KW-0805">Transcription regulation</keyword>
<dbReference type="PANTHER" id="PTHR12856">
    <property type="entry name" value="TRANSCRIPTION INITIATION FACTOR IIH-RELATED"/>
    <property type="match status" value="1"/>
</dbReference>
<feature type="region of interest" description="Disordered" evidence="7">
    <location>
        <begin position="476"/>
        <end position="498"/>
    </location>
</feature>
<dbReference type="SMART" id="SM00751">
    <property type="entry name" value="BSD"/>
    <property type="match status" value="2"/>
</dbReference>
<dbReference type="PROSITE" id="PS50858">
    <property type="entry name" value="BSD"/>
    <property type="match status" value="1"/>
</dbReference>
<keyword evidence="5" id="KW-0804">Transcription</keyword>
<dbReference type="OMA" id="NRPNFDM"/>
<evidence type="ECO:0000256" key="7">
    <source>
        <dbReference type="SAM" id="MobiDB-lite"/>
    </source>
</evidence>
<protein>
    <submittedName>
        <fullName evidence="9">Putative RNA polymerase II transcription factor B subunit 1</fullName>
    </submittedName>
</protein>
<organism evidence="9 10">
    <name type="scientific">Beauveria bassiana</name>
    <name type="common">White muscardine disease fungus</name>
    <name type="synonym">Tritirachium shiotae</name>
    <dbReference type="NCBI Taxonomy" id="176275"/>
    <lineage>
        <taxon>Eukaryota</taxon>
        <taxon>Fungi</taxon>
        <taxon>Dikarya</taxon>
        <taxon>Ascomycota</taxon>
        <taxon>Pezizomycotina</taxon>
        <taxon>Sordariomycetes</taxon>
        <taxon>Hypocreomycetidae</taxon>
        <taxon>Hypocreales</taxon>
        <taxon>Cordycipitaceae</taxon>
        <taxon>Beauveria</taxon>
    </lineage>
</organism>
<dbReference type="CDD" id="cd13229">
    <property type="entry name" value="PH_TFIIH"/>
    <property type="match status" value="1"/>
</dbReference>
<evidence type="ECO:0000256" key="4">
    <source>
        <dbReference type="ARBA" id="ARBA00023015"/>
    </source>
</evidence>
<comment type="caution">
    <text evidence="9">The sequence shown here is derived from an EMBL/GenBank/DDBJ whole genome shotgun (WGS) entry which is preliminary data.</text>
</comment>
<evidence type="ECO:0000256" key="6">
    <source>
        <dbReference type="ARBA" id="ARBA00023242"/>
    </source>
</evidence>
<keyword evidence="3" id="KW-0677">Repeat</keyword>
<dbReference type="Proteomes" id="UP000235728">
    <property type="component" value="Unassembled WGS sequence"/>
</dbReference>
<name>A0A2N6P1V7_BEABA</name>
<reference evidence="9 10" key="1">
    <citation type="journal article" date="2016" name="Appl. Microbiol. Biotechnol.">
        <title>Characterization of T-DNA insertion mutants with decreased virulence in the entomopathogenic fungus Beauveria bassiana JEF-007.</title>
        <authorList>
            <person name="Kim S."/>
            <person name="Lee S.J."/>
            <person name="Nai Y.S."/>
            <person name="Yu J.S."/>
            <person name="Lee M.R."/>
            <person name="Yang Y.T."/>
            <person name="Kim J.S."/>
        </authorList>
    </citation>
    <scope>NUCLEOTIDE SEQUENCE [LARGE SCALE GENOMIC DNA]</scope>
    <source>
        <strain evidence="9 10">JEF-007</strain>
    </source>
</reference>
<accession>A0A2N6P1V7</accession>
<evidence type="ECO:0000313" key="9">
    <source>
        <dbReference type="EMBL" id="PMB73497.1"/>
    </source>
</evidence>
<dbReference type="InterPro" id="IPR013876">
    <property type="entry name" value="TFIIH_BTF_p62_N"/>
</dbReference>
<comment type="subcellular location">
    <subcellularLocation>
        <location evidence="1">Nucleus</location>
    </subcellularLocation>
</comment>
<dbReference type="Pfam" id="PF03909">
    <property type="entry name" value="BSD"/>
    <property type="match status" value="2"/>
</dbReference>
<dbReference type="GO" id="GO:0006351">
    <property type="term" value="P:DNA-templated transcription"/>
    <property type="evidence" value="ECO:0007669"/>
    <property type="project" value="InterPro"/>
</dbReference>
<evidence type="ECO:0000256" key="5">
    <source>
        <dbReference type="ARBA" id="ARBA00023163"/>
    </source>
</evidence>
<dbReference type="SUPFAM" id="SSF50729">
    <property type="entry name" value="PH domain-like"/>
    <property type="match status" value="1"/>
</dbReference>
<dbReference type="InterPro" id="IPR011993">
    <property type="entry name" value="PH-like_dom_sf"/>
</dbReference>
<evidence type="ECO:0000259" key="8">
    <source>
        <dbReference type="PROSITE" id="PS50858"/>
    </source>
</evidence>